<accession>A0A0E3X3X0</accession>
<evidence type="ECO:0000313" key="3">
    <source>
        <dbReference type="Proteomes" id="UP000097765"/>
    </source>
</evidence>
<name>A0A0E3X3X0_RCMVE</name>
<dbReference type="InterPro" id="IPR003360">
    <property type="entry name" value="US22-like"/>
</dbReference>
<feature type="compositionally biased region" description="Acidic residues" evidence="1">
    <location>
        <begin position="116"/>
        <end position="134"/>
    </location>
</feature>
<protein>
    <submittedName>
        <fullName evidence="2">B139</fullName>
    </submittedName>
</protein>
<evidence type="ECO:0000256" key="1">
    <source>
        <dbReference type="SAM" id="MobiDB-lite"/>
    </source>
</evidence>
<organismHost>
    <name type="scientific">Rattus norvegicus</name>
    <name type="common">Rat</name>
    <dbReference type="NCBI Taxonomy" id="10116"/>
</organismHost>
<dbReference type="Pfam" id="PF02393">
    <property type="entry name" value="US22"/>
    <property type="match status" value="1"/>
</dbReference>
<evidence type="ECO:0000313" key="2">
    <source>
        <dbReference type="EMBL" id="AKB93322.1"/>
    </source>
</evidence>
<proteinExistence type="predicted"/>
<dbReference type="EMBL" id="KP202868">
    <property type="protein sequence ID" value="AKB93322.1"/>
    <property type="molecule type" value="Genomic_DNA"/>
</dbReference>
<sequence length="632" mass="71835">MWALRGAQRRDLRYEHLNVGNRYIQHMYLDVQMMDEFVEFGEADTDEKSLPLCRSPVYPPEDLINTMFSGLSVSTDSPEDGSVRAAESNAMADFAVSINEDVDIISSSVESVPCGEESEDSDSDIDSDQSDSDMDQPYGSTWKTSTVSVSREALELYERGRLSRKFFRTVMRNFKFLFLSIASPDKIPIVAKQMSGKPLALRFPENWYLLPQKASKIRVLKNVDISEYVCCDTTLIPLGACAARSPDLHFRETPCAMLMDTQGRFFLYDSESDGMYFAANNIEQLARQGLSLCEPVYRDGGAVVSMPHPRTPVKKLISAAIVGLDNVTAVTAAYKGVTVKLCDPATGHRADFQIFGRDELMRKMPFATLSKRTYDQLMDFIDFRLCEAWTVIGGLGEFPNNELVFIVSTLVILGSHGAVYGFCLKQNDIYKLADEMAVFFKKGVNNEAGRFDRGAIGELRLEKRPKCPHWESTSQRAMRVSGLRITRRDLYTWYRWNLRTKPKTSDMVSISNISEAKRQFTHPAKGIPVVVVTGESYQPKEEREEAFETLSDGIPGYRYPRLVDESCDETYEIYRKFTRPRGLDMEKTEREVLRERAERIHTLQKTSTPLKLPPISSKILYSEHYEDPMSDR</sequence>
<gene>
    <name evidence="2" type="primary">b139</name>
</gene>
<reference evidence="2 3" key="1">
    <citation type="journal article" date="2012" name="J. Virol.">
        <title>Complete genome sequence of the english isolate of rat cytomegalovirus (Murid herpesvirus 8).</title>
        <authorList>
            <person name="Ettinger J."/>
            <person name="Geyer H."/>
            <person name="Nitsche A."/>
            <person name="Zimmermann A."/>
            <person name="Brune W."/>
            <person name="Sandford G.R."/>
            <person name="Hayward G.S."/>
            <person name="Voigt S."/>
        </authorList>
    </citation>
    <scope>NUCLEOTIDE SEQUENCE [LARGE SCALE GENOMIC DNA]</scope>
    <source>
        <strain evidence="2">Berlin</strain>
    </source>
</reference>
<feature type="region of interest" description="Disordered" evidence="1">
    <location>
        <begin position="109"/>
        <end position="142"/>
    </location>
</feature>
<organism evidence="2 3">
    <name type="scientific">Rat cytomegalovirus (isolate England)</name>
    <name type="common">RCMV-E</name>
    <name type="synonym">Murid herpesvirus 8</name>
    <dbReference type="NCBI Taxonomy" id="1261657"/>
    <lineage>
        <taxon>Viruses</taxon>
        <taxon>Duplodnaviria</taxon>
        <taxon>Heunggongvirae</taxon>
        <taxon>Peploviricota</taxon>
        <taxon>Herviviricetes</taxon>
        <taxon>Herpesvirales</taxon>
        <taxon>Orthoherpesviridae</taxon>
        <taxon>Betaherpesvirinae</taxon>
        <taxon>Muromegalovirus</taxon>
        <taxon>Muromegalovirus muridbeta8</taxon>
    </lineage>
</organism>
<dbReference type="Proteomes" id="UP000097765">
    <property type="component" value="Segment"/>
</dbReference>
<reference evidence="2 3" key="2">
    <citation type="journal article" date="2015" name="J. Gen. Virol.">
        <title>The English isolate and a newly identified Berlin isolate of Rat Cytomegalovirus (RCMV) share similarities with but separate as an anciently diverged clade from Mouse CMV and the Maastricht isolate of RCMV.</title>
        <authorList>
            <person name="Geyer H."/>
            <person name="Ettinger J."/>
            <person name="Moller L."/>
            <person name="Schmolz E."/>
            <person name="Nitsche A."/>
            <person name="Brune W."/>
            <person name="Heaggans S."/>
            <person name="Sandford G.R."/>
            <person name="Hayward G.S."/>
            <person name="Voigt S."/>
        </authorList>
    </citation>
    <scope>NUCLEOTIDE SEQUENCE [LARGE SCALE GENOMIC DNA]</scope>
    <source>
        <strain evidence="2">Berlin</strain>
    </source>
</reference>